<dbReference type="CDD" id="cd01129">
    <property type="entry name" value="PulE-GspE-like"/>
    <property type="match status" value="1"/>
</dbReference>
<dbReference type="InterPro" id="IPR001482">
    <property type="entry name" value="T2SS/T4SS_dom"/>
</dbReference>
<feature type="non-terminal residue" evidence="4">
    <location>
        <position position="1"/>
    </location>
</feature>
<dbReference type="PANTHER" id="PTHR30258:SF3">
    <property type="entry name" value="SLL1921 PROTEIN"/>
    <property type="match status" value="1"/>
</dbReference>
<proteinExistence type="predicted"/>
<evidence type="ECO:0000259" key="3">
    <source>
        <dbReference type="PROSITE" id="PS00662"/>
    </source>
</evidence>
<dbReference type="PANTHER" id="PTHR30258">
    <property type="entry name" value="TYPE II SECRETION SYSTEM PROTEIN GSPE-RELATED"/>
    <property type="match status" value="1"/>
</dbReference>
<protein>
    <recommendedName>
        <fullName evidence="3">Bacterial type II secretion system protein E domain-containing protein</fullName>
    </recommendedName>
</protein>
<keyword evidence="1" id="KW-0547">Nucleotide-binding</keyword>
<feature type="non-terminal residue" evidence="4">
    <location>
        <position position="270"/>
    </location>
</feature>
<name>X1HPS7_9ZZZZ</name>
<evidence type="ECO:0000256" key="2">
    <source>
        <dbReference type="ARBA" id="ARBA00022840"/>
    </source>
</evidence>
<reference evidence="4" key="1">
    <citation type="journal article" date="2014" name="Front. Microbiol.">
        <title>High frequency of phylogenetically diverse reductive dehalogenase-homologous genes in deep subseafloor sedimentary metagenomes.</title>
        <authorList>
            <person name="Kawai M."/>
            <person name="Futagami T."/>
            <person name="Toyoda A."/>
            <person name="Takaki Y."/>
            <person name="Nishi S."/>
            <person name="Hori S."/>
            <person name="Arai W."/>
            <person name="Tsubouchi T."/>
            <person name="Morono Y."/>
            <person name="Uchiyama I."/>
            <person name="Ito T."/>
            <person name="Fujiyama A."/>
            <person name="Inagaki F."/>
            <person name="Takami H."/>
        </authorList>
    </citation>
    <scope>NUCLEOTIDE SEQUENCE</scope>
    <source>
        <strain evidence="4">Expedition CK06-06</strain>
    </source>
</reference>
<dbReference type="InterPro" id="IPR003593">
    <property type="entry name" value="AAA+_ATPase"/>
</dbReference>
<feature type="domain" description="Bacterial type II secretion system protein E" evidence="3">
    <location>
        <begin position="80"/>
        <end position="94"/>
    </location>
</feature>
<dbReference type="PROSITE" id="PS00662">
    <property type="entry name" value="T2SP_E"/>
    <property type="match status" value="1"/>
</dbReference>
<dbReference type="GO" id="GO:0016887">
    <property type="term" value="F:ATP hydrolysis activity"/>
    <property type="evidence" value="ECO:0007669"/>
    <property type="project" value="TreeGrafter"/>
</dbReference>
<evidence type="ECO:0000313" key="4">
    <source>
        <dbReference type="EMBL" id="GAH71462.1"/>
    </source>
</evidence>
<comment type="caution">
    <text evidence="4">The sequence shown here is derived from an EMBL/GenBank/DDBJ whole genome shotgun (WGS) entry which is preliminary data.</text>
</comment>
<dbReference type="SUPFAM" id="SSF52540">
    <property type="entry name" value="P-loop containing nucleoside triphosphate hydrolases"/>
    <property type="match status" value="1"/>
</dbReference>
<gene>
    <name evidence="4" type="ORF">S03H2_43569</name>
</gene>
<evidence type="ECO:0000256" key="1">
    <source>
        <dbReference type="ARBA" id="ARBA00022741"/>
    </source>
</evidence>
<dbReference type="AlphaFoldDB" id="X1HPS7"/>
<organism evidence="4">
    <name type="scientific">marine sediment metagenome</name>
    <dbReference type="NCBI Taxonomy" id="412755"/>
    <lineage>
        <taxon>unclassified sequences</taxon>
        <taxon>metagenomes</taxon>
        <taxon>ecological metagenomes</taxon>
    </lineage>
</organism>
<dbReference type="Pfam" id="PF00437">
    <property type="entry name" value="T2SSE"/>
    <property type="match status" value="1"/>
</dbReference>
<dbReference type="GO" id="GO:0005886">
    <property type="term" value="C:plasma membrane"/>
    <property type="evidence" value="ECO:0007669"/>
    <property type="project" value="TreeGrafter"/>
</dbReference>
<keyword evidence="2" id="KW-0067">ATP-binding</keyword>
<sequence>GALERVQDNLRKPVGMILVTGPTGCGKTTTLYSMMEILNIPGVNISTVEDPIEYRMPRVNQTQVRPKIGLTFANGLRALVRQDPDIIMVGEIRDNETAGLAINAALTGHLVLSTLHTTDAAGAFPRLIDMQAEPFLISSTLNVILAQRLVRRLCKEKEKYTLKEFELKNLKKYCDLDQITKILREDKLMKESQTLKDIPFYRPKTTKECPEGYKGRIGIFEVLPVTETIKELIMKETTSDQIENQAKKEGMRTMIEDGFVKSAQGITSID</sequence>
<dbReference type="GO" id="GO:0005524">
    <property type="term" value="F:ATP binding"/>
    <property type="evidence" value="ECO:0007669"/>
    <property type="project" value="UniProtKB-KW"/>
</dbReference>
<accession>X1HPS7</accession>
<dbReference type="EMBL" id="BARU01027192">
    <property type="protein sequence ID" value="GAH71462.1"/>
    <property type="molecule type" value="Genomic_DNA"/>
</dbReference>
<dbReference type="Gene3D" id="3.40.50.300">
    <property type="entry name" value="P-loop containing nucleotide triphosphate hydrolases"/>
    <property type="match status" value="1"/>
</dbReference>
<dbReference type="SMART" id="SM00382">
    <property type="entry name" value="AAA"/>
    <property type="match status" value="1"/>
</dbReference>
<dbReference type="InterPro" id="IPR027417">
    <property type="entry name" value="P-loop_NTPase"/>
</dbReference>